<organism evidence="1 2">
    <name type="scientific">Aliiroseovarius pelagivivens</name>
    <dbReference type="NCBI Taxonomy" id="1639690"/>
    <lineage>
        <taxon>Bacteria</taxon>
        <taxon>Pseudomonadati</taxon>
        <taxon>Pseudomonadota</taxon>
        <taxon>Alphaproteobacteria</taxon>
        <taxon>Rhodobacterales</taxon>
        <taxon>Paracoccaceae</taxon>
        <taxon>Aliiroseovarius</taxon>
    </lineage>
</organism>
<dbReference type="EMBL" id="OMOI01000001">
    <property type="protein sequence ID" value="SPF76592.1"/>
    <property type="molecule type" value="Genomic_DNA"/>
</dbReference>
<gene>
    <name evidence="1" type="ORF">ALP8811_01600</name>
</gene>
<sequence length="110" mass="11316">MANPWTGEVALVIDGTSHVLKLTLGALAELEEQLGEASIVSLVERFESGQFSSRDVLALIVAGLRGGGWQGTATDLLAAEIQGGPVEAAKAAGQLLTRAFALTPNEVTDG</sequence>
<proteinExistence type="predicted"/>
<protein>
    <recommendedName>
        <fullName evidence="3">Phage tail tube protein, GTA-gp10</fullName>
    </recommendedName>
</protein>
<evidence type="ECO:0000313" key="2">
    <source>
        <dbReference type="Proteomes" id="UP000244911"/>
    </source>
</evidence>
<evidence type="ECO:0008006" key="3">
    <source>
        <dbReference type="Google" id="ProtNLM"/>
    </source>
</evidence>
<name>A0A2R8AKN3_9RHOB</name>
<evidence type="ECO:0000313" key="1">
    <source>
        <dbReference type="EMBL" id="SPF76592.1"/>
    </source>
</evidence>
<dbReference type="Proteomes" id="UP000244911">
    <property type="component" value="Unassembled WGS sequence"/>
</dbReference>
<dbReference type="AlphaFoldDB" id="A0A2R8AKN3"/>
<reference evidence="1 2" key="1">
    <citation type="submission" date="2018-03" db="EMBL/GenBank/DDBJ databases">
        <authorList>
            <person name="Keele B.F."/>
        </authorList>
    </citation>
    <scope>NUCLEOTIDE SEQUENCE [LARGE SCALE GENOMIC DNA]</scope>
    <source>
        <strain evidence="1 2">CECT 8811</strain>
    </source>
</reference>
<accession>A0A2R8AKN3</accession>
<dbReference type="RefSeq" id="WP_108856578.1">
    <property type="nucleotide sequence ID" value="NZ_OMOI01000001.1"/>
</dbReference>
<dbReference type="Pfam" id="PF11836">
    <property type="entry name" value="Phage_TAC_11"/>
    <property type="match status" value="1"/>
</dbReference>
<dbReference type="InterPro" id="IPR021791">
    <property type="entry name" value="Phage_TAC_11"/>
</dbReference>
<keyword evidence="2" id="KW-1185">Reference proteome</keyword>
<dbReference type="OrthoDB" id="7206814at2"/>